<reference evidence="1 2" key="1">
    <citation type="submission" date="2014-02" db="EMBL/GenBank/DDBJ databases">
        <title>Single nucleus genome sequencing reveals high similarity among nuclei of an endomycorrhizal fungus.</title>
        <authorList>
            <person name="Lin K."/>
            <person name="Geurts R."/>
            <person name="Zhang Z."/>
            <person name="Limpens E."/>
            <person name="Saunders D.G."/>
            <person name="Mu D."/>
            <person name="Pang E."/>
            <person name="Cao H."/>
            <person name="Cha H."/>
            <person name="Lin T."/>
            <person name="Zhou Q."/>
            <person name="Shang Y."/>
            <person name="Li Y."/>
            <person name="Ivanov S."/>
            <person name="Sharma T."/>
            <person name="Velzen R.V."/>
            <person name="Ruijter N.D."/>
            <person name="Aanen D.K."/>
            <person name="Win J."/>
            <person name="Kamoun S."/>
            <person name="Bisseling T."/>
            <person name="Huang S."/>
        </authorList>
    </citation>
    <scope>NUCLEOTIDE SEQUENCE [LARGE SCALE GENOMIC DNA]</scope>
    <source>
        <strain evidence="2">DAOM197198w</strain>
    </source>
</reference>
<sequence length="123" mass="14591">MLNRKRSKIVLDKIVIEKNSVKQLISDEKLIENELIEHFRSFAGKKLNSNEKLKERWIRQYSPKQDINECWYNEVIQPISKSEWDHMIRQLANDKAPGISQILNEMLKHMGTSRAPNRSAKFR</sequence>
<proteinExistence type="predicted"/>
<evidence type="ECO:0000313" key="1">
    <source>
        <dbReference type="EMBL" id="EXX64168.1"/>
    </source>
</evidence>
<dbReference type="HOGENOM" id="CLU_2016473_0_0_1"/>
<keyword evidence="2" id="KW-1185">Reference proteome</keyword>
<protein>
    <submittedName>
        <fullName evidence="1">Uncharacterized protein</fullName>
    </submittedName>
</protein>
<dbReference type="EMBL" id="JEMT01023626">
    <property type="protein sequence ID" value="EXX64168.1"/>
    <property type="molecule type" value="Genomic_DNA"/>
</dbReference>
<dbReference type="Proteomes" id="UP000022910">
    <property type="component" value="Unassembled WGS sequence"/>
</dbReference>
<dbReference type="AlphaFoldDB" id="A0A015MBL4"/>
<comment type="caution">
    <text evidence="1">The sequence shown here is derived from an EMBL/GenBank/DDBJ whole genome shotgun (WGS) entry which is preliminary data.</text>
</comment>
<gene>
    <name evidence="1" type="ORF">RirG_145410</name>
</gene>
<accession>A0A015MBL4</accession>
<evidence type="ECO:0000313" key="2">
    <source>
        <dbReference type="Proteomes" id="UP000022910"/>
    </source>
</evidence>
<name>A0A015MBL4_RHIIW</name>
<organism evidence="1 2">
    <name type="scientific">Rhizophagus irregularis (strain DAOM 197198w)</name>
    <name type="common">Glomus intraradices</name>
    <dbReference type="NCBI Taxonomy" id="1432141"/>
    <lineage>
        <taxon>Eukaryota</taxon>
        <taxon>Fungi</taxon>
        <taxon>Fungi incertae sedis</taxon>
        <taxon>Mucoromycota</taxon>
        <taxon>Glomeromycotina</taxon>
        <taxon>Glomeromycetes</taxon>
        <taxon>Glomerales</taxon>
        <taxon>Glomeraceae</taxon>
        <taxon>Rhizophagus</taxon>
    </lineage>
</organism>